<dbReference type="Proteomes" id="UP001501411">
    <property type="component" value="Unassembled WGS sequence"/>
</dbReference>
<protein>
    <recommendedName>
        <fullName evidence="3 11">FAD:protein FMN transferase</fullName>
        <ecNumber evidence="2 11">2.7.1.180</ecNumber>
    </recommendedName>
    <alternativeName>
        <fullName evidence="9 11">Flavin transferase</fullName>
    </alternativeName>
</protein>
<evidence type="ECO:0000256" key="9">
    <source>
        <dbReference type="ARBA" id="ARBA00031306"/>
    </source>
</evidence>
<evidence type="ECO:0000256" key="11">
    <source>
        <dbReference type="PIRNR" id="PIRNR006268"/>
    </source>
</evidence>
<comment type="catalytic activity">
    <reaction evidence="10 11">
        <text>L-threonyl-[protein] + FAD = FMN-L-threonyl-[protein] + AMP + H(+)</text>
        <dbReference type="Rhea" id="RHEA:36847"/>
        <dbReference type="Rhea" id="RHEA-COMP:11060"/>
        <dbReference type="Rhea" id="RHEA-COMP:11061"/>
        <dbReference type="ChEBI" id="CHEBI:15378"/>
        <dbReference type="ChEBI" id="CHEBI:30013"/>
        <dbReference type="ChEBI" id="CHEBI:57692"/>
        <dbReference type="ChEBI" id="CHEBI:74257"/>
        <dbReference type="ChEBI" id="CHEBI:456215"/>
        <dbReference type="EC" id="2.7.1.180"/>
    </reaction>
</comment>
<accession>A0ABP9BIM0</accession>
<name>A0ABP9BIM0_9SPHI</name>
<dbReference type="InterPro" id="IPR003374">
    <property type="entry name" value="ApbE-like_sf"/>
</dbReference>
<gene>
    <name evidence="12" type="ORF">GCM10023231_23630</name>
</gene>
<comment type="caution">
    <text evidence="12">The sequence shown here is derived from an EMBL/GenBank/DDBJ whole genome shotgun (WGS) entry which is preliminary data.</text>
</comment>
<evidence type="ECO:0000256" key="2">
    <source>
        <dbReference type="ARBA" id="ARBA00011955"/>
    </source>
</evidence>
<dbReference type="RefSeq" id="WP_345231993.1">
    <property type="nucleotide sequence ID" value="NZ_BAABIQ010000035.1"/>
</dbReference>
<evidence type="ECO:0000256" key="4">
    <source>
        <dbReference type="ARBA" id="ARBA00022630"/>
    </source>
</evidence>
<keyword evidence="4 11" id="KW-0285">Flavoprotein</keyword>
<evidence type="ECO:0000313" key="13">
    <source>
        <dbReference type="Proteomes" id="UP001501411"/>
    </source>
</evidence>
<evidence type="ECO:0000256" key="3">
    <source>
        <dbReference type="ARBA" id="ARBA00016337"/>
    </source>
</evidence>
<dbReference type="Pfam" id="PF02424">
    <property type="entry name" value="ApbE"/>
    <property type="match status" value="1"/>
</dbReference>
<dbReference type="PANTHER" id="PTHR30040:SF2">
    <property type="entry name" value="FAD:PROTEIN FMN TRANSFERASE"/>
    <property type="match status" value="1"/>
</dbReference>
<proteinExistence type="inferred from homology"/>
<evidence type="ECO:0000256" key="7">
    <source>
        <dbReference type="ARBA" id="ARBA00022827"/>
    </source>
</evidence>
<dbReference type="PANTHER" id="PTHR30040">
    <property type="entry name" value="THIAMINE BIOSYNTHESIS LIPOPROTEIN APBE"/>
    <property type="match status" value="1"/>
</dbReference>
<keyword evidence="7 11" id="KW-0274">FAD</keyword>
<keyword evidence="5 11" id="KW-0808">Transferase</keyword>
<sequence>MYPKQNSTGISFIRLKYGILTVLAGLFCSFSLADNKEDEQRFQISGYAQGTTYQINYYSSSEAISKQTIDLILAGIDSSMSIYKSYSQISQFNNSEEGILIDHKFRTVIEKSLQIFHDTKGLFDITVGPLVAAWGFGTKNINSYPDSAKIASIKACVGTNFLELNGNFLRKKKPCVNIDVNGIAQGYSVDVVADYLLKQGIKHFVVEIGGELRIHGKKPDGSLMRIGIEGPANDDDEPIIKHIVGLSSGAITTSGNYRKFRKNGSTKITHLIDPRTGYPLANELISVTLFAQDAITADGYDNAVMAMHLEEALQFVDRHPSLEAYIIYHDKKGNVADTMTNGFRQLLIKEDIGHKI</sequence>
<dbReference type="InterPro" id="IPR024932">
    <property type="entry name" value="ApbE"/>
</dbReference>
<comment type="similarity">
    <text evidence="11">Belongs to the ApbE family.</text>
</comment>
<evidence type="ECO:0000256" key="1">
    <source>
        <dbReference type="ARBA" id="ARBA00001946"/>
    </source>
</evidence>
<evidence type="ECO:0000256" key="8">
    <source>
        <dbReference type="ARBA" id="ARBA00022842"/>
    </source>
</evidence>
<comment type="cofactor">
    <cofactor evidence="1">
        <name>Mg(2+)</name>
        <dbReference type="ChEBI" id="CHEBI:18420"/>
    </cofactor>
</comment>
<dbReference type="EMBL" id="BAABIQ010000035">
    <property type="protein sequence ID" value="GAA4794511.1"/>
    <property type="molecule type" value="Genomic_DNA"/>
</dbReference>
<dbReference type="PIRSF" id="PIRSF006268">
    <property type="entry name" value="ApbE"/>
    <property type="match status" value="1"/>
</dbReference>
<reference evidence="13" key="1">
    <citation type="journal article" date="2019" name="Int. J. Syst. Evol. Microbiol.">
        <title>The Global Catalogue of Microorganisms (GCM) 10K type strain sequencing project: providing services to taxonomists for standard genome sequencing and annotation.</title>
        <authorList>
            <consortium name="The Broad Institute Genomics Platform"/>
            <consortium name="The Broad Institute Genome Sequencing Center for Infectious Disease"/>
            <person name="Wu L."/>
            <person name="Ma J."/>
        </authorList>
    </citation>
    <scope>NUCLEOTIDE SEQUENCE [LARGE SCALE GENOMIC DNA]</scope>
    <source>
        <strain evidence="13">JCM 18200</strain>
    </source>
</reference>
<keyword evidence="8 11" id="KW-0460">Magnesium</keyword>
<keyword evidence="13" id="KW-1185">Reference proteome</keyword>
<dbReference type="GO" id="GO:0016740">
    <property type="term" value="F:transferase activity"/>
    <property type="evidence" value="ECO:0007669"/>
    <property type="project" value="UniProtKB-KW"/>
</dbReference>
<evidence type="ECO:0000256" key="10">
    <source>
        <dbReference type="ARBA" id="ARBA00048540"/>
    </source>
</evidence>
<dbReference type="EC" id="2.7.1.180" evidence="2 11"/>
<organism evidence="12 13">
    <name type="scientific">Olivibacter ginsenosidimutans</name>
    <dbReference type="NCBI Taxonomy" id="1176537"/>
    <lineage>
        <taxon>Bacteria</taxon>
        <taxon>Pseudomonadati</taxon>
        <taxon>Bacteroidota</taxon>
        <taxon>Sphingobacteriia</taxon>
        <taxon>Sphingobacteriales</taxon>
        <taxon>Sphingobacteriaceae</taxon>
        <taxon>Olivibacter</taxon>
    </lineage>
</organism>
<dbReference type="Gene3D" id="3.10.520.10">
    <property type="entry name" value="ApbE-like domains"/>
    <property type="match status" value="1"/>
</dbReference>
<evidence type="ECO:0000256" key="5">
    <source>
        <dbReference type="ARBA" id="ARBA00022679"/>
    </source>
</evidence>
<evidence type="ECO:0000256" key="6">
    <source>
        <dbReference type="ARBA" id="ARBA00022723"/>
    </source>
</evidence>
<keyword evidence="6 11" id="KW-0479">Metal-binding</keyword>
<dbReference type="SUPFAM" id="SSF143631">
    <property type="entry name" value="ApbE-like"/>
    <property type="match status" value="1"/>
</dbReference>
<evidence type="ECO:0000313" key="12">
    <source>
        <dbReference type="EMBL" id="GAA4794511.1"/>
    </source>
</evidence>